<dbReference type="PANTHER" id="PTHR43333">
    <property type="entry name" value="2-HACID_DH_C DOMAIN-CONTAINING PROTEIN"/>
    <property type="match status" value="1"/>
</dbReference>
<sequence length="348" mass="37926">MTITAVIASPLSAAVVDRIVASAPADVEVVYRPDLVPPPRYTCDHTGDPAFRRTPEQEAEWRGILRNAEITWDFPESGGDGPAELTPNLKWVQGTSAGVGARVRRLGLQDRPEITVTTASGIHARPLAEYVFGALLAHVKHVRHLAAQQRSHHWERFTPDSLDGKTMVLIGPGRIGREVARLAKAFDMTVLALARDSDPGRAVDLGVDRVFTRDQLHGMLGQADVVVLCAPQTPETDDIMGAAAFAALRPGTIFVNIGRGTLVDEDALLAALRDGRVGFAVLDVFRQEPLPADSPFWDEPNVQVSPHSVANAANEYDKIADIFIANLARYVDGRTDEMTPRYSREKGY</sequence>
<dbReference type="EC" id="1.1.1.95" evidence="4"/>
<dbReference type="GO" id="GO:0051287">
    <property type="term" value="F:NAD binding"/>
    <property type="evidence" value="ECO:0007669"/>
    <property type="project" value="InterPro"/>
</dbReference>
<evidence type="ECO:0000259" key="3">
    <source>
        <dbReference type="Pfam" id="PF02826"/>
    </source>
</evidence>
<dbReference type="Pfam" id="PF02826">
    <property type="entry name" value="2-Hacid_dh_C"/>
    <property type="match status" value="1"/>
</dbReference>
<dbReference type="InterPro" id="IPR006140">
    <property type="entry name" value="D-isomer_DH_NAD-bd"/>
</dbReference>
<keyword evidence="2" id="KW-0520">NAD</keyword>
<dbReference type="PANTHER" id="PTHR43333:SF1">
    <property type="entry name" value="D-ISOMER SPECIFIC 2-HYDROXYACID DEHYDROGENASE NAD-BINDING DOMAIN-CONTAINING PROTEIN"/>
    <property type="match status" value="1"/>
</dbReference>
<accession>A0A6J4VNB8</accession>
<dbReference type="InterPro" id="IPR036291">
    <property type="entry name" value="NAD(P)-bd_dom_sf"/>
</dbReference>
<reference evidence="4" key="1">
    <citation type="submission" date="2020-02" db="EMBL/GenBank/DDBJ databases">
        <authorList>
            <person name="Meier V. D."/>
        </authorList>
    </citation>
    <scope>NUCLEOTIDE SEQUENCE</scope>
    <source>
        <strain evidence="4">AVDCRST_MAG33</strain>
    </source>
</reference>
<evidence type="ECO:0000313" key="4">
    <source>
        <dbReference type="EMBL" id="CAA9578447.1"/>
    </source>
</evidence>
<protein>
    <submittedName>
        <fullName evidence="4">D-3-phosphoglycerate dehydrogenase</fullName>
        <ecNumber evidence="4">1.1.1.95</ecNumber>
    </submittedName>
</protein>
<keyword evidence="1 4" id="KW-0560">Oxidoreductase</keyword>
<name>A0A6J4VNB8_9BACT</name>
<dbReference type="Gene3D" id="3.40.50.720">
    <property type="entry name" value="NAD(P)-binding Rossmann-like Domain"/>
    <property type="match status" value="2"/>
</dbReference>
<dbReference type="CDD" id="cd05300">
    <property type="entry name" value="2-Hacid_dh_1"/>
    <property type="match status" value="1"/>
</dbReference>
<dbReference type="PROSITE" id="PS00671">
    <property type="entry name" value="D_2_HYDROXYACID_DH_3"/>
    <property type="match status" value="1"/>
</dbReference>
<evidence type="ECO:0000256" key="1">
    <source>
        <dbReference type="ARBA" id="ARBA00023002"/>
    </source>
</evidence>
<dbReference type="GO" id="GO:0004617">
    <property type="term" value="F:phosphoglycerate dehydrogenase activity"/>
    <property type="evidence" value="ECO:0007669"/>
    <property type="project" value="UniProtKB-EC"/>
</dbReference>
<dbReference type="SUPFAM" id="SSF51735">
    <property type="entry name" value="NAD(P)-binding Rossmann-fold domains"/>
    <property type="match status" value="1"/>
</dbReference>
<dbReference type="EMBL" id="CADCWK010000414">
    <property type="protein sequence ID" value="CAA9578447.1"/>
    <property type="molecule type" value="Genomic_DNA"/>
</dbReference>
<feature type="domain" description="D-isomer specific 2-hydroxyacid dehydrogenase NAD-binding" evidence="3">
    <location>
        <begin position="133"/>
        <end position="307"/>
    </location>
</feature>
<dbReference type="InterPro" id="IPR029753">
    <property type="entry name" value="D-isomer_DH_CS"/>
</dbReference>
<proteinExistence type="predicted"/>
<dbReference type="AlphaFoldDB" id="A0A6J4VNB8"/>
<organism evidence="4">
    <name type="scientific">uncultured Thermomicrobiales bacterium</name>
    <dbReference type="NCBI Taxonomy" id="1645740"/>
    <lineage>
        <taxon>Bacteria</taxon>
        <taxon>Pseudomonadati</taxon>
        <taxon>Thermomicrobiota</taxon>
        <taxon>Thermomicrobia</taxon>
        <taxon>Thermomicrobiales</taxon>
        <taxon>environmental samples</taxon>
    </lineage>
</organism>
<gene>
    <name evidence="4" type="ORF">AVDCRST_MAG33-3329</name>
</gene>
<evidence type="ECO:0000256" key="2">
    <source>
        <dbReference type="ARBA" id="ARBA00023027"/>
    </source>
</evidence>